<proteinExistence type="predicted"/>
<feature type="region of interest" description="Disordered" evidence="1">
    <location>
        <begin position="36"/>
        <end position="135"/>
    </location>
</feature>
<protein>
    <submittedName>
        <fullName evidence="2">Uncharacterized protein</fullName>
    </submittedName>
</protein>
<keyword evidence="3" id="KW-1185">Reference proteome</keyword>
<gene>
    <name evidence="2" type="ORF">PECUL_23A004382</name>
</gene>
<evidence type="ECO:0000313" key="3">
    <source>
        <dbReference type="Proteomes" id="UP001295444"/>
    </source>
</evidence>
<dbReference type="Proteomes" id="UP001295444">
    <property type="component" value="Chromosome 08"/>
</dbReference>
<feature type="compositionally biased region" description="Basic residues" evidence="1">
    <location>
        <begin position="105"/>
        <end position="135"/>
    </location>
</feature>
<accession>A0AAD1T262</accession>
<dbReference type="AlphaFoldDB" id="A0AAD1T262"/>
<organism evidence="2 3">
    <name type="scientific">Pelobates cultripes</name>
    <name type="common">Western spadefoot toad</name>
    <dbReference type="NCBI Taxonomy" id="61616"/>
    <lineage>
        <taxon>Eukaryota</taxon>
        <taxon>Metazoa</taxon>
        <taxon>Chordata</taxon>
        <taxon>Craniata</taxon>
        <taxon>Vertebrata</taxon>
        <taxon>Euteleostomi</taxon>
        <taxon>Amphibia</taxon>
        <taxon>Batrachia</taxon>
        <taxon>Anura</taxon>
        <taxon>Pelobatoidea</taxon>
        <taxon>Pelobatidae</taxon>
        <taxon>Pelobates</taxon>
    </lineage>
</organism>
<reference evidence="2" key="1">
    <citation type="submission" date="2022-03" db="EMBL/GenBank/DDBJ databases">
        <authorList>
            <person name="Alioto T."/>
            <person name="Alioto T."/>
            <person name="Gomez Garrido J."/>
        </authorList>
    </citation>
    <scope>NUCLEOTIDE SEQUENCE</scope>
</reference>
<dbReference type="EMBL" id="OW240919">
    <property type="protein sequence ID" value="CAH2313252.1"/>
    <property type="molecule type" value="Genomic_DNA"/>
</dbReference>
<name>A0AAD1T262_PELCU</name>
<evidence type="ECO:0000256" key="1">
    <source>
        <dbReference type="SAM" id="MobiDB-lite"/>
    </source>
</evidence>
<sequence length="211" mass="23334">MADGNHASALHKAGRDTELRLTRIFDSFWEQLEKLAWPSEQEAQPDGKTQEPARGTRMGVPAYTAGSVPGPHKLPRKTALLAETRSLTKGNHSRTQVKHTGGAAGRRRRGSQTHRPAVKQPRRGTNHPIHINKRQTTKYTMGAAIAQRHKHRLSLQTHSRAGPSIRATSYLPHQMPAYTQTLHPRITGLGEPQLTSQQQQMAQGEPLQGIG</sequence>
<evidence type="ECO:0000313" key="2">
    <source>
        <dbReference type="EMBL" id="CAH2313252.1"/>
    </source>
</evidence>